<protein>
    <submittedName>
        <fullName evidence="1">Uncharacterized protein</fullName>
    </submittedName>
</protein>
<comment type="caution">
    <text evidence="1">The sequence shown here is derived from an EMBL/GenBank/DDBJ whole genome shotgun (WGS) entry which is preliminary data.</text>
</comment>
<dbReference type="AlphaFoldDB" id="A0AAV4SB08"/>
<name>A0AAV4SB08_CAEEX</name>
<accession>A0AAV4SB08</accession>
<dbReference type="Proteomes" id="UP001054945">
    <property type="component" value="Unassembled WGS sequence"/>
</dbReference>
<evidence type="ECO:0000313" key="2">
    <source>
        <dbReference type="Proteomes" id="UP001054945"/>
    </source>
</evidence>
<keyword evidence="2" id="KW-1185">Reference proteome</keyword>
<reference evidence="1 2" key="1">
    <citation type="submission" date="2021-06" db="EMBL/GenBank/DDBJ databases">
        <title>Caerostris extrusa draft genome.</title>
        <authorList>
            <person name="Kono N."/>
            <person name="Arakawa K."/>
        </authorList>
    </citation>
    <scope>NUCLEOTIDE SEQUENCE [LARGE SCALE GENOMIC DNA]</scope>
</reference>
<organism evidence="1 2">
    <name type="scientific">Caerostris extrusa</name>
    <name type="common">Bark spider</name>
    <name type="synonym">Caerostris bankana</name>
    <dbReference type="NCBI Taxonomy" id="172846"/>
    <lineage>
        <taxon>Eukaryota</taxon>
        <taxon>Metazoa</taxon>
        <taxon>Ecdysozoa</taxon>
        <taxon>Arthropoda</taxon>
        <taxon>Chelicerata</taxon>
        <taxon>Arachnida</taxon>
        <taxon>Araneae</taxon>
        <taxon>Araneomorphae</taxon>
        <taxon>Entelegynae</taxon>
        <taxon>Araneoidea</taxon>
        <taxon>Araneidae</taxon>
        <taxon>Caerostris</taxon>
    </lineage>
</organism>
<dbReference type="EMBL" id="BPLR01009166">
    <property type="protein sequence ID" value="GIY30002.1"/>
    <property type="molecule type" value="Genomic_DNA"/>
</dbReference>
<sequence>MTAPSFCPKPIHNLLREASTIALPKVLKPATFAESQPSTLTTHSNASVSIRGIDGVPFPGRYKKSAGERCSLSPDTRRSAHLPLSVAEVTTAFRNTAPNGGKHGTWPG</sequence>
<gene>
    <name evidence="1" type="ORF">CEXT_464721</name>
</gene>
<evidence type="ECO:0000313" key="1">
    <source>
        <dbReference type="EMBL" id="GIY30002.1"/>
    </source>
</evidence>
<proteinExistence type="predicted"/>